<gene>
    <name evidence="1" type="ORF">DHETER_LOCUS4898</name>
</gene>
<dbReference type="EMBL" id="CAJVPU010005117">
    <property type="protein sequence ID" value="CAG8543240.1"/>
    <property type="molecule type" value="Genomic_DNA"/>
</dbReference>
<evidence type="ECO:0000313" key="2">
    <source>
        <dbReference type="Proteomes" id="UP000789702"/>
    </source>
</evidence>
<protein>
    <submittedName>
        <fullName evidence="1">10050_t:CDS:1</fullName>
    </submittedName>
</protein>
<evidence type="ECO:0000313" key="1">
    <source>
        <dbReference type="EMBL" id="CAG8543240.1"/>
    </source>
</evidence>
<comment type="caution">
    <text evidence="1">The sequence shown here is derived from an EMBL/GenBank/DDBJ whole genome shotgun (WGS) entry which is preliminary data.</text>
</comment>
<dbReference type="Proteomes" id="UP000789702">
    <property type="component" value="Unassembled WGS sequence"/>
</dbReference>
<proteinExistence type="predicted"/>
<accession>A0ACA9LPQ3</accession>
<organism evidence="1 2">
    <name type="scientific">Dentiscutata heterogama</name>
    <dbReference type="NCBI Taxonomy" id="1316150"/>
    <lineage>
        <taxon>Eukaryota</taxon>
        <taxon>Fungi</taxon>
        <taxon>Fungi incertae sedis</taxon>
        <taxon>Mucoromycota</taxon>
        <taxon>Glomeromycotina</taxon>
        <taxon>Glomeromycetes</taxon>
        <taxon>Diversisporales</taxon>
        <taxon>Gigasporaceae</taxon>
        <taxon>Dentiscutata</taxon>
    </lineage>
</organism>
<reference evidence="1" key="1">
    <citation type="submission" date="2021-06" db="EMBL/GenBank/DDBJ databases">
        <authorList>
            <person name="Kallberg Y."/>
            <person name="Tangrot J."/>
            <person name="Rosling A."/>
        </authorList>
    </citation>
    <scope>NUCLEOTIDE SEQUENCE</scope>
    <source>
        <strain evidence="1">IL203A</strain>
    </source>
</reference>
<keyword evidence="2" id="KW-1185">Reference proteome</keyword>
<name>A0ACA9LPQ3_9GLOM</name>
<sequence length="163" mass="19046">MEKFKEAGVCIELVKNIRLALLFYEKYSGLCKALLSSYRVNALKTELEAANIRAHAAEQELKKFHEEQSSKEIEFSNLQKKCGSYESDLDETEKNLKETTEKLRESELKCETLERKVAQLENEVAEKEKKIEELIEECNKLKAEYESVISSINFKWHNKDNFE</sequence>